<dbReference type="Pfam" id="PF13649">
    <property type="entry name" value="Methyltransf_25"/>
    <property type="match status" value="1"/>
</dbReference>
<dbReference type="AlphaFoldDB" id="E7N4J7"/>
<dbReference type="InterPro" id="IPR041698">
    <property type="entry name" value="Methyltransf_25"/>
</dbReference>
<protein>
    <submittedName>
        <fullName evidence="2">Methyltransferase domain protein</fullName>
    </submittedName>
</protein>
<dbReference type="InterPro" id="IPR029063">
    <property type="entry name" value="SAM-dependent_MTases_sf"/>
</dbReference>
<keyword evidence="2" id="KW-0808">Transferase</keyword>
<reference evidence="2 3" key="1">
    <citation type="submission" date="2010-08" db="EMBL/GenBank/DDBJ databases">
        <authorList>
            <person name="Weinstock G."/>
            <person name="Sodergren E."/>
            <person name="Clifton S."/>
            <person name="Fulton L."/>
            <person name="Fulton B."/>
            <person name="Courtney L."/>
            <person name="Fronick C."/>
            <person name="Harrison M."/>
            <person name="Strong C."/>
            <person name="Farmer C."/>
            <person name="Delahaunty K."/>
            <person name="Markovic C."/>
            <person name="Hall O."/>
            <person name="Minx P."/>
            <person name="Tomlinson C."/>
            <person name="Mitreva M."/>
            <person name="Hou S."/>
            <person name="Chen J."/>
            <person name="Wollam A."/>
            <person name="Pepin K.H."/>
            <person name="Johnson M."/>
            <person name="Bhonagiri V."/>
            <person name="Zhang X."/>
            <person name="Suruliraj S."/>
            <person name="Warren W."/>
            <person name="Chinwalla A."/>
            <person name="Mardis E.R."/>
            <person name="Wilson R.K."/>
        </authorList>
    </citation>
    <scope>NUCLEOTIDE SEQUENCE [LARGE SCALE GENOMIC DNA]</scope>
    <source>
        <strain evidence="2 3">F0399</strain>
    </source>
</reference>
<dbReference type="HOGENOM" id="CLU_1193769_0_0_9"/>
<organism evidence="2 3">
    <name type="scientific">Selenomonas artemidis F0399</name>
    <dbReference type="NCBI Taxonomy" id="749551"/>
    <lineage>
        <taxon>Bacteria</taxon>
        <taxon>Bacillati</taxon>
        <taxon>Bacillota</taxon>
        <taxon>Negativicutes</taxon>
        <taxon>Selenomonadales</taxon>
        <taxon>Selenomonadaceae</taxon>
        <taxon>Selenomonas</taxon>
    </lineage>
</organism>
<evidence type="ECO:0000259" key="1">
    <source>
        <dbReference type="Pfam" id="PF13649"/>
    </source>
</evidence>
<keyword evidence="3" id="KW-1185">Reference proteome</keyword>
<dbReference type="SUPFAM" id="SSF53335">
    <property type="entry name" value="S-adenosyl-L-methionine-dependent methyltransferases"/>
    <property type="match status" value="1"/>
</dbReference>
<feature type="domain" description="Methyltransferase" evidence="1">
    <location>
        <begin position="71"/>
        <end position="152"/>
    </location>
</feature>
<comment type="caution">
    <text evidence="2">The sequence shown here is derived from an EMBL/GenBank/DDBJ whole genome shotgun (WGS) entry which is preliminary data.</text>
</comment>
<dbReference type="GO" id="GO:0032259">
    <property type="term" value="P:methylation"/>
    <property type="evidence" value="ECO:0007669"/>
    <property type="project" value="UniProtKB-KW"/>
</dbReference>
<dbReference type="Gene3D" id="3.40.50.150">
    <property type="entry name" value="Vaccinia Virus protein VP39"/>
    <property type="match status" value="1"/>
</dbReference>
<accession>E7N4J7</accession>
<proteinExistence type="predicted"/>
<keyword evidence="2" id="KW-0489">Methyltransferase</keyword>
<dbReference type="Proteomes" id="UP000004633">
    <property type="component" value="Unassembled WGS sequence"/>
</dbReference>
<dbReference type="GO" id="GO:0008168">
    <property type="term" value="F:methyltransferase activity"/>
    <property type="evidence" value="ECO:0007669"/>
    <property type="project" value="UniProtKB-KW"/>
</dbReference>
<dbReference type="CDD" id="cd02440">
    <property type="entry name" value="AdoMet_MTases"/>
    <property type="match status" value="1"/>
</dbReference>
<evidence type="ECO:0000313" key="3">
    <source>
        <dbReference type="Proteomes" id="UP000004633"/>
    </source>
</evidence>
<dbReference type="STRING" id="749551.HMPREF9555_01941"/>
<gene>
    <name evidence="2" type="ORF">HMPREF9555_01941</name>
</gene>
<evidence type="ECO:0000313" key="2">
    <source>
        <dbReference type="EMBL" id="EFW28894.1"/>
    </source>
</evidence>
<dbReference type="EMBL" id="AECV01000053">
    <property type="protein sequence ID" value="EFW28894.1"/>
    <property type="molecule type" value="Genomic_DNA"/>
</dbReference>
<name>E7N4J7_9FIRM</name>
<sequence length="239" mass="27333">MRCSVKSKWREIWNRRTSSDDRLTGDWQEVLLELKRANGYDVMEGGLPLETFVGQDAQMRRLLHLAPGKSVFEVGCGAGANLYLMARAGIAVGGTDYAAALVDTARTVLPNALELYCGEADRLSTQRTYDAVFSASVFSYFTGTDYARRVLTRMLEKSRGAIGLLDLHDIEKEDAYHAFRRAAIEDYDERYRGLDKLFYSRAFFEDFAREHDLTVTFPTVDMPGYWNVPFIFNCFMYRK</sequence>